<keyword evidence="3" id="KW-1003">Cell membrane</keyword>
<proteinExistence type="inferred from homology"/>
<accession>A0A244CUY4</accession>
<evidence type="ECO:0000313" key="13">
    <source>
        <dbReference type="EMBL" id="OUL59415.1"/>
    </source>
</evidence>
<comment type="similarity">
    <text evidence="9">Belongs to the GSP H family.</text>
</comment>
<dbReference type="Gene3D" id="3.55.40.10">
    <property type="entry name" value="minor pseudopilin epsh domain"/>
    <property type="match status" value="1"/>
</dbReference>
<dbReference type="RefSeq" id="WP_086742807.1">
    <property type="nucleotide sequence ID" value="NZ_MWPV01000001.1"/>
</dbReference>
<reference evidence="13 14" key="1">
    <citation type="submission" date="2017-02" db="EMBL/GenBank/DDBJ databases">
        <title>Pseudoalteromonas ulvae TC14 Genome.</title>
        <authorList>
            <person name="Molmeret M."/>
        </authorList>
    </citation>
    <scope>NUCLEOTIDE SEQUENCE [LARGE SCALE GENOMIC DNA]</scope>
    <source>
        <strain evidence="13">TC14</strain>
    </source>
</reference>
<dbReference type="NCBIfam" id="TIGR02532">
    <property type="entry name" value="IV_pilin_GFxxxE"/>
    <property type="match status" value="1"/>
</dbReference>
<dbReference type="SUPFAM" id="SSF54523">
    <property type="entry name" value="Pili subunits"/>
    <property type="match status" value="1"/>
</dbReference>
<evidence type="ECO:0000256" key="8">
    <source>
        <dbReference type="ARBA" id="ARBA00023136"/>
    </source>
</evidence>
<sequence length="170" mass="18914">MKSTQAAFTLIELMVSMLILSILLMITTPSFGNLLAQNRQSNHISLIKTTLATARGTAISHDTSVTICPLDGPQCTNNWHEEIYVFIDANYNKFFDSDDFIIGMIESIPKSDSLTYPRNAITYRADASIAGFQSGSFVYCIKDKPEILGKRITVSQAGRYRTRDTDCQGK</sequence>
<protein>
    <recommendedName>
        <fullName evidence="2">Type II secretion system protein H</fullName>
    </recommendedName>
    <alternativeName>
        <fullName evidence="10">General secretion pathway protein H</fullName>
    </alternativeName>
</protein>
<dbReference type="Pfam" id="PF12019">
    <property type="entry name" value="GspH"/>
    <property type="match status" value="1"/>
</dbReference>
<dbReference type="EMBL" id="MWPV01000001">
    <property type="protein sequence ID" value="OUL59415.1"/>
    <property type="molecule type" value="Genomic_DNA"/>
</dbReference>
<dbReference type="InterPro" id="IPR012902">
    <property type="entry name" value="N_methyl_site"/>
</dbReference>
<dbReference type="OrthoDB" id="6315619at2"/>
<dbReference type="GO" id="GO:0015627">
    <property type="term" value="C:type II protein secretion system complex"/>
    <property type="evidence" value="ECO:0007669"/>
    <property type="project" value="InterPro"/>
</dbReference>
<keyword evidence="7 11" id="KW-1133">Transmembrane helix</keyword>
<evidence type="ECO:0000256" key="3">
    <source>
        <dbReference type="ARBA" id="ARBA00022475"/>
    </source>
</evidence>
<keyword evidence="6 11" id="KW-0812">Transmembrane</keyword>
<evidence type="ECO:0000256" key="11">
    <source>
        <dbReference type="SAM" id="Phobius"/>
    </source>
</evidence>
<evidence type="ECO:0000256" key="2">
    <source>
        <dbReference type="ARBA" id="ARBA00021549"/>
    </source>
</evidence>
<dbReference type="InterPro" id="IPR022346">
    <property type="entry name" value="T2SS_GspH"/>
</dbReference>
<feature type="transmembrane region" description="Helical" evidence="11">
    <location>
        <begin position="6"/>
        <end position="26"/>
    </location>
</feature>
<keyword evidence="5" id="KW-0997">Cell inner membrane</keyword>
<dbReference type="GO" id="GO:0015628">
    <property type="term" value="P:protein secretion by the type II secretion system"/>
    <property type="evidence" value="ECO:0007669"/>
    <property type="project" value="InterPro"/>
</dbReference>
<comment type="caution">
    <text evidence="13">The sequence shown here is derived from an EMBL/GenBank/DDBJ whole genome shotgun (WGS) entry which is preliminary data.</text>
</comment>
<evidence type="ECO:0000256" key="9">
    <source>
        <dbReference type="ARBA" id="ARBA00025772"/>
    </source>
</evidence>
<evidence type="ECO:0000259" key="12">
    <source>
        <dbReference type="Pfam" id="PF12019"/>
    </source>
</evidence>
<evidence type="ECO:0000256" key="7">
    <source>
        <dbReference type="ARBA" id="ARBA00022989"/>
    </source>
</evidence>
<dbReference type="Pfam" id="PF07963">
    <property type="entry name" value="N_methyl"/>
    <property type="match status" value="1"/>
</dbReference>
<keyword evidence="14" id="KW-1185">Reference proteome</keyword>
<dbReference type="AlphaFoldDB" id="A0A244CUY4"/>
<dbReference type="InterPro" id="IPR045584">
    <property type="entry name" value="Pilin-like"/>
</dbReference>
<keyword evidence="4" id="KW-0488">Methylation</keyword>
<evidence type="ECO:0000256" key="6">
    <source>
        <dbReference type="ARBA" id="ARBA00022692"/>
    </source>
</evidence>
<comment type="subcellular location">
    <subcellularLocation>
        <location evidence="1">Cell inner membrane</location>
        <topology evidence="1">Single-pass membrane protein</topology>
    </subcellularLocation>
</comment>
<dbReference type="Proteomes" id="UP000194841">
    <property type="component" value="Unassembled WGS sequence"/>
</dbReference>
<evidence type="ECO:0000256" key="4">
    <source>
        <dbReference type="ARBA" id="ARBA00022481"/>
    </source>
</evidence>
<evidence type="ECO:0000256" key="5">
    <source>
        <dbReference type="ARBA" id="ARBA00022519"/>
    </source>
</evidence>
<evidence type="ECO:0000256" key="1">
    <source>
        <dbReference type="ARBA" id="ARBA00004377"/>
    </source>
</evidence>
<keyword evidence="8 11" id="KW-0472">Membrane</keyword>
<organism evidence="13 14">
    <name type="scientific">Pseudoalteromonas ulvae</name>
    <dbReference type="NCBI Taxonomy" id="107327"/>
    <lineage>
        <taxon>Bacteria</taxon>
        <taxon>Pseudomonadati</taxon>
        <taxon>Pseudomonadota</taxon>
        <taxon>Gammaproteobacteria</taxon>
        <taxon>Alteromonadales</taxon>
        <taxon>Pseudoalteromonadaceae</taxon>
        <taxon>Pseudoalteromonas</taxon>
    </lineage>
</organism>
<dbReference type="GO" id="GO:0005886">
    <property type="term" value="C:plasma membrane"/>
    <property type="evidence" value="ECO:0007669"/>
    <property type="project" value="UniProtKB-SubCell"/>
</dbReference>
<name>A0A244CUY4_PSEDV</name>
<evidence type="ECO:0000256" key="10">
    <source>
        <dbReference type="ARBA" id="ARBA00030775"/>
    </source>
</evidence>
<gene>
    <name evidence="13" type="ORF">B1199_03860</name>
</gene>
<feature type="domain" description="General secretion pathway GspH" evidence="12">
    <location>
        <begin position="47"/>
        <end position="158"/>
    </location>
</feature>
<evidence type="ECO:0000313" key="14">
    <source>
        <dbReference type="Proteomes" id="UP000194841"/>
    </source>
</evidence>